<sequence length="167" mass="19066">MTTREQIVDDLEKLFLLQYLSNHVSLSWQRFHGYWREAHRAEIRDLKLVLSLNEFKTKELVLRRLFLAVLLSSILILILILFSKTPSAVSGKFGIGQNQIYFTIAGAILCLCLLYRNIFVAQTLVVGVVGLFLMSIFAALPFLSLAIMMLGILLLYLVAKWRANPSY</sequence>
<dbReference type="Proteomes" id="UP000216442">
    <property type="component" value="Unassembled WGS sequence"/>
</dbReference>
<protein>
    <submittedName>
        <fullName evidence="2">Uncharacterized protein</fullName>
    </submittedName>
</protein>
<proteinExistence type="predicted"/>
<keyword evidence="1" id="KW-1133">Transmembrane helix</keyword>
<organism evidence="2 3">
    <name type="scientific">Mesorhizobium temperatum</name>
    <dbReference type="NCBI Taxonomy" id="241416"/>
    <lineage>
        <taxon>Bacteria</taxon>
        <taxon>Pseudomonadati</taxon>
        <taxon>Pseudomonadota</taxon>
        <taxon>Alphaproteobacteria</taxon>
        <taxon>Hyphomicrobiales</taxon>
        <taxon>Phyllobacteriaceae</taxon>
        <taxon>Mesorhizobium</taxon>
    </lineage>
</organism>
<comment type="caution">
    <text evidence="2">The sequence shown here is derived from an EMBL/GenBank/DDBJ whole genome shotgun (WGS) entry which is preliminary data.</text>
</comment>
<accession>A0A271LL98</accession>
<dbReference type="AlphaFoldDB" id="A0A271LL98"/>
<evidence type="ECO:0000313" key="2">
    <source>
        <dbReference type="EMBL" id="PAQ08879.1"/>
    </source>
</evidence>
<gene>
    <name evidence="2" type="ORF">CIT26_15225</name>
</gene>
<evidence type="ECO:0000256" key="1">
    <source>
        <dbReference type="SAM" id="Phobius"/>
    </source>
</evidence>
<feature type="transmembrane region" description="Helical" evidence="1">
    <location>
        <begin position="124"/>
        <end position="157"/>
    </location>
</feature>
<feature type="transmembrane region" description="Helical" evidence="1">
    <location>
        <begin position="95"/>
        <end position="115"/>
    </location>
</feature>
<keyword evidence="1" id="KW-0812">Transmembrane</keyword>
<feature type="transmembrane region" description="Helical" evidence="1">
    <location>
        <begin position="65"/>
        <end position="83"/>
    </location>
</feature>
<keyword evidence="1" id="KW-0472">Membrane</keyword>
<evidence type="ECO:0000313" key="3">
    <source>
        <dbReference type="Proteomes" id="UP000216442"/>
    </source>
</evidence>
<keyword evidence="3" id="KW-1185">Reference proteome</keyword>
<name>A0A271LL98_9HYPH</name>
<dbReference type="EMBL" id="NPKJ01000046">
    <property type="protein sequence ID" value="PAQ08879.1"/>
    <property type="molecule type" value="Genomic_DNA"/>
</dbReference>
<reference evidence="2 3" key="1">
    <citation type="submission" date="2017-08" db="EMBL/GenBank/DDBJ databases">
        <title>Mesorhizobium wenxinae sp. nov., a novel rhizobial species isolated from root nodules of chickpea (Cicer arietinum L.).</title>
        <authorList>
            <person name="Zhang J."/>
        </authorList>
    </citation>
    <scope>NUCLEOTIDE SEQUENCE [LARGE SCALE GENOMIC DNA]</scope>
    <source>
        <strain evidence="2 3">SDW018</strain>
    </source>
</reference>